<keyword evidence="8 9" id="KW-0472">Membrane</keyword>
<dbReference type="OrthoDB" id="9785113at2"/>
<evidence type="ECO:0000256" key="8">
    <source>
        <dbReference type="ARBA" id="ARBA00023136"/>
    </source>
</evidence>
<feature type="transmembrane region" description="Helical" evidence="9">
    <location>
        <begin position="103"/>
        <end position="128"/>
    </location>
</feature>
<evidence type="ECO:0000313" key="13">
    <source>
        <dbReference type="Proteomes" id="UP000321606"/>
    </source>
</evidence>
<dbReference type="RefSeq" id="WP_026737370.1">
    <property type="nucleotide sequence ID" value="NZ_AP019822.1"/>
</dbReference>
<evidence type="ECO:0000256" key="2">
    <source>
        <dbReference type="ARBA" id="ARBA00007069"/>
    </source>
</evidence>
<evidence type="ECO:0000256" key="6">
    <source>
        <dbReference type="ARBA" id="ARBA00022692"/>
    </source>
</evidence>
<dbReference type="GO" id="GO:0005886">
    <property type="term" value="C:plasma membrane"/>
    <property type="evidence" value="ECO:0007669"/>
    <property type="project" value="UniProtKB-SubCell"/>
</dbReference>
<dbReference type="CDD" id="cd06261">
    <property type="entry name" value="TM_PBP2"/>
    <property type="match status" value="1"/>
</dbReference>
<dbReference type="PANTHER" id="PTHR30425">
    <property type="entry name" value="PHOSPHATE TRANSPORT SYSTEM PERMEASE PROTEIN PST"/>
    <property type="match status" value="1"/>
</dbReference>
<keyword evidence="6 9" id="KW-0812">Transmembrane</keyword>
<evidence type="ECO:0000259" key="11">
    <source>
        <dbReference type="PROSITE" id="PS50928"/>
    </source>
</evidence>
<dbReference type="STRING" id="714315.GCA_000516535_00859"/>
<evidence type="ECO:0000256" key="9">
    <source>
        <dbReference type="RuleBase" id="RU363032"/>
    </source>
</evidence>
<dbReference type="KEGG" id="lgo:JCM16774_0867"/>
<dbReference type="PROSITE" id="PS50928">
    <property type="entry name" value="ABC_TM1"/>
    <property type="match status" value="1"/>
</dbReference>
<comment type="subcellular location">
    <subcellularLocation>
        <location evidence="1 9">Cell membrane</location>
        <topology evidence="1 9">Multi-pass membrane protein</topology>
    </subcellularLocation>
</comment>
<evidence type="ECO:0000256" key="10">
    <source>
        <dbReference type="RuleBase" id="RU363054"/>
    </source>
</evidence>
<keyword evidence="5 10" id="KW-0592">Phosphate transport</keyword>
<comment type="similarity">
    <text evidence="2 10">Belongs to the binding-protein-dependent transport system permease family. CysTW subfamily.</text>
</comment>
<feature type="transmembrane region" description="Helical" evidence="9">
    <location>
        <begin position="195"/>
        <end position="219"/>
    </location>
</feature>
<dbReference type="GO" id="GO:0005315">
    <property type="term" value="F:phosphate transmembrane transporter activity"/>
    <property type="evidence" value="ECO:0007669"/>
    <property type="project" value="InterPro"/>
</dbReference>
<accession>A0A510J9Q4</accession>
<evidence type="ECO:0000256" key="1">
    <source>
        <dbReference type="ARBA" id="ARBA00004651"/>
    </source>
</evidence>
<keyword evidence="4 10" id="KW-1003">Cell membrane</keyword>
<name>A0A510J9Q4_9FUSO</name>
<dbReference type="Gene3D" id="1.10.3720.10">
    <property type="entry name" value="MetI-like"/>
    <property type="match status" value="1"/>
</dbReference>
<dbReference type="AlphaFoldDB" id="A0A510J9Q4"/>
<dbReference type="InterPro" id="IPR011864">
    <property type="entry name" value="Phosphate_PstC"/>
</dbReference>
<dbReference type="PANTHER" id="PTHR30425:SF1">
    <property type="entry name" value="PHOSPHATE TRANSPORT SYSTEM PERMEASE PROTEIN PSTC"/>
    <property type="match status" value="1"/>
</dbReference>
<dbReference type="Proteomes" id="UP000321606">
    <property type="component" value="Chromosome"/>
</dbReference>
<proteinExistence type="inferred from homology"/>
<comment type="function">
    <text evidence="10">Part of the binding-protein-dependent transport system for phosphate; probably responsible for the translocation of the substrate across the membrane.</text>
</comment>
<sequence length="287" mass="32597">MKNIFKYSIYLLTTLSMFILAVLLIYLFAEALPFFKEVKIPDFIFGKVWRASEPNQSFQIFNILYAGFYISILACIISFPFSYGISMYICFYSKGIFKKMIIWAVNILSGIPSIVYGFFGMTVILKILEKTFRMSTGESVLAGSLILSVMIIPFFVANCIEHIETIKEKYGKDSDAMGITKEYFIRKIVFRETRFSVLTAFILAFARATGETMAVMTVIGNSPQFPKLLTKAETVPALIALEIGMSEVGSKHYSALFASAFVLLTTVMIINIIFFILNKMRRIYIEK</sequence>
<keyword evidence="3 9" id="KW-0813">Transport</keyword>
<organism evidence="12 13">
    <name type="scientific">Pseudoleptotrichia goodfellowii</name>
    <dbReference type="NCBI Taxonomy" id="157692"/>
    <lineage>
        <taxon>Bacteria</taxon>
        <taxon>Fusobacteriati</taxon>
        <taxon>Fusobacteriota</taxon>
        <taxon>Fusobacteriia</taxon>
        <taxon>Fusobacteriales</taxon>
        <taxon>Leptotrichiaceae</taxon>
        <taxon>Pseudoleptotrichia</taxon>
    </lineage>
</organism>
<dbReference type="NCBIfam" id="TIGR02138">
    <property type="entry name" value="phosphate_pstC"/>
    <property type="match status" value="1"/>
</dbReference>
<evidence type="ECO:0000256" key="5">
    <source>
        <dbReference type="ARBA" id="ARBA00022592"/>
    </source>
</evidence>
<evidence type="ECO:0000256" key="3">
    <source>
        <dbReference type="ARBA" id="ARBA00022448"/>
    </source>
</evidence>
<dbReference type="SUPFAM" id="SSF161098">
    <property type="entry name" value="MetI-like"/>
    <property type="match status" value="1"/>
</dbReference>
<dbReference type="InterPro" id="IPR051124">
    <property type="entry name" value="Phosphate_Transport_Permease"/>
</dbReference>
<evidence type="ECO:0000256" key="4">
    <source>
        <dbReference type="ARBA" id="ARBA00022475"/>
    </source>
</evidence>
<evidence type="ECO:0000256" key="7">
    <source>
        <dbReference type="ARBA" id="ARBA00022989"/>
    </source>
</evidence>
<gene>
    <name evidence="12" type="ORF">JCM16774_0867</name>
</gene>
<feature type="transmembrane region" description="Helical" evidence="9">
    <location>
        <begin position="140"/>
        <end position="160"/>
    </location>
</feature>
<keyword evidence="7 9" id="KW-1133">Transmembrane helix</keyword>
<reference evidence="12 13" key="1">
    <citation type="submission" date="2019-07" db="EMBL/GenBank/DDBJ databases">
        <title>Complete Genome Sequence of Leptotrichia goodfellowii Strain JCM 16774.</title>
        <authorList>
            <person name="Watanabe S."/>
            <person name="Cui L."/>
        </authorList>
    </citation>
    <scope>NUCLEOTIDE SEQUENCE [LARGE SCALE GENOMIC DNA]</scope>
    <source>
        <strain evidence="12 13">JCM16774</strain>
    </source>
</reference>
<feature type="transmembrane region" description="Helical" evidence="9">
    <location>
        <begin position="255"/>
        <end position="277"/>
    </location>
</feature>
<dbReference type="GO" id="GO:0006817">
    <property type="term" value="P:phosphate ion transport"/>
    <property type="evidence" value="ECO:0007669"/>
    <property type="project" value="UniProtKB-KW"/>
</dbReference>
<feature type="transmembrane region" description="Helical" evidence="9">
    <location>
        <begin position="63"/>
        <end position="91"/>
    </location>
</feature>
<feature type="domain" description="ABC transmembrane type-1" evidence="11">
    <location>
        <begin position="64"/>
        <end position="274"/>
    </location>
</feature>
<feature type="transmembrane region" description="Helical" evidence="9">
    <location>
        <begin position="7"/>
        <end position="29"/>
    </location>
</feature>
<dbReference type="EMBL" id="AP019822">
    <property type="protein sequence ID" value="BBM35937.1"/>
    <property type="molecule type" value="Genomic_DNA"/>
</dbReference>
<protein>
    <recommendedName>
        <fullName evidence="10">Phosphate transport system permease protein</fullName>
    </recommendedName>
</protein>
<dbReference type="Pfam" id="PF00528">
    <property type="entry name" value="BPD_transp_1"/>
    <property type="match status" value="1"/>
</dbReference>
<dbReference type="InterPro" id="IPR035906">
    <property type="entry name" value="MetI-like_sf"/>
</dbReference>
<dbReference type="InterPro" id="IPR000515">
    <property type="entry name" value="MetI-like"/>
</dbReference>
<evidence type="ECO:0000313" key="12">
    <source>
        <dbReference type="EMBL" id="BBM35937.1"/>
    </source>
</evidence>